<protein>
    <submittedName>
        <fullName evidence="1">Uncharacterized protein</fullName>
    </submittedName>
</protein>
<gene>
    <name evidence="1" type="ORF">BUZ57_06900</name>
</gene>
<dbReference type="RefSeq" id="WP_119635455.1">
    <property type="nucleotide sequence ID" value="NZ_JAHCNS010000011.1"/>
</dbReference>
<name>A0A418JIS8_STAHY</name>
<dbReference type="AlphaFoldDB" id="A0A418JIS8"/>
<accession>A0A418JIS8</accession>
<proteinExistence type="predicted"/>
<dbReference type="EMBL" id="QXVO01000018">
    <property type="protein sequence ID" value="RIO45599.1"/>
    <property type="molecule type" value="Genomic_DNA"/>
</dbReference>
<dbReference type="Proteomes" id="UP000285625">
    <property type="component" value="Unassembled WGS sequence"/>
</dbReference>
<evidence type="ECO:0000313" key="1">
    <source>
        <dbReference type="EMBL" id="RIO45599.1"/>
    </source>
</evidence>
<sequence length="318" mass="37011">MAKTNLDKFLVIEEMMNEAQNLMETYLDALHERYEYMLVLRKEYTGLSAALAKVQRRVIKQGDKLEIDEDVKNVARSARERIDEHIEALEEEYDEDNQPLIRQLKLAREQLEGKLDEDSIGEAWRLLKVRRIKVEELNVLMDLIDAMESGQQETSESIVKKTERLRSEYTDGFVRYREALEQGEDVQKEVDDVIADLEDGGYIKESEMLLEARPSIVEDRVKRPDPQPLLDLLTPIKSAGLEYFQSRNKNSHSYDLSAAFAKELAYVRRALLENREFIGTSNAFNRINVAFDELSGYMYERFHQLGGLPENYHGHDNR</sequence>
<comment type="caution">
    <text evidence="1">The sequence shown here is derived from an EMBL/GenBank/DDBJ whole genome shotgun (WGS) entry which is preliminary data.</text>
</comment>
<evidence type="ECO:0000313" key="2">
    <source>
        <dbReference type="Proteomes" id="UP000285625"/>
    </source>
</evidence>
<organism evidence="1 2">
    <name type="scientific">Staphylococcus hyicus</name>
    <dbReference type="NCBI Taxonomy" id="1284"/>
    <lineage>
        <taxon>Bacteria</taxon>
        <taxon>Bacillati</taxon>
        <taxon>Bacillota</taxon>
        <taxon>Bacilli</taxon>
        <taxon>Bacillales</taxon>
        <taxon>Staphylococcaceae</taxon>
        <taxon>Staphylococcus</taxon>
    </lineage>
</organism>
<reference evidence="1 2" key="1">
    <citation type="journal article" date="2016" name="Front. Microbiol.">
        <title>Comprehensive Phylogenetic Analysis of Bovine Non-aureus Staphylococci Species Based on Whole-Genome Sequencing.</title>
        <authorList>
            <person name="Naushad S."/>
            <person name="Barkema H.W."/>
            <person name="Luby C."/>
            <person name="Condas L.A."/>
            <person name="Nobrega D.B."/>
            <person name="Carson D.A."/>
            <person name="De Buck J."/>
        </authorList>
    </citation>
    <scope>NUCLEOTIDE SEQUENCE [LARGE SCALE GENOMIC DNA]</scope>
    <source>
        <strain evidence="1 2">SNUC 5959</strain>
    </source>
</reference>